<evidence type="ECO:0000313" key="2">
    <source>
        <dbReference type="EMBL" id="GAA0366916.1"/>
    </source>
</evidence>
<keyword evidence="1" id="KW-0812">Transmembrane</keyword>
<keyword evidence="1" id="KW-0472">Membrane</keyword>
<comment type="caution">
    <text evidence="2">The sequence shown here is derived from an EMBL/GenBank/DDBJ whole genome shotgun (WGS) entry which is preliminary data.</text>
</comment>
<reference evidence="3" key="1">
    <citation type="journal article" date="2019" name="Int. J. Syst. Evol. Microbiol.">
        <title>The Global Catalogue of Microorganisms (GCM) 10K type strain sequencing project: providing services to taxonomists for standard genome sequencing and annotation.</title>
        <authorList>
            <consortium name="The Broad Institute Genomics Platform"/>
            <consortium name="The Broad Institute Genome Sequencing Center for Infectious Disease"/>
            <person name="Wu L."/>
            <person name="Ma J."/>
        </authorList>
    </citation>
    <scope>NUCLEOTIDE SEQUENCE [LARGE SCALE GENOMIC DNA]</scope>
    <source>
        <strain evidence="3">JCM 3146</strain>
    </source>
</reference>
<keyword evidence="3" id="KW-1185">Reference proteome</keyword>
<organism evidence="2 3">
    <name type="scientific">Actinoallomurus spadix</name>
    <dbReference type="NCBI Taxonomy" id="79912"/>
    <lineage>
        <taxon>Bacteria</taxon>
        <taxon>Bacillati</taxon>
        <taxon>Actinomycetota</taxon>
        <taxon>Actinomycetes</taxon>
        <taxon>Streptosporangiales</taxon>
        <taxon>Thermomonosporaceae</taxon>
        <taxon>Actinoallomurus</taxon>
    </lineage>
</organism>
<evidence type="ECO:0000256" key="1">
    <source>
        <dbReference type="SAM" id="Phobius"/>
    </source>
</evidence>
<name>A0ABP3HC60_9ACTN</name>
<dbReference type="EMBL" id="BAAABM010000066">
    <property type="protein sequence ID" value="GAA0366916.1"/>
    <property type="molecule type" value="Genomic_DNA"/>
</dbReference>
<evidence type="ECO:0000313" key="3">
    <source>
        <dbReference type="Proteomes" id="UP001501822"/>
    </source>
</evidence>
<gene>
    <name evidence="2" type="ORF">GCM10010151_66060</name>
</gene>
<proteinExistence type="predicted"/>
<dbReference type="RefSeq" id="WP_252799113.1">
    <property type="nucleotide sequence ID" value="NZ_BAAABM010000066.1"/>
</dbReference>
<protein>
    <recommendedName>
        <fullName evidence="4">DUF4352 domain-containing protein</fullName>
    </recommendedName>
</protein>
<evidence type="ECO:0008006" key="4">
    <source>
        <dbReference type="Google" id="ProtNLM"/>
    </source>
</evidence>
<feature type="transmembrane region" description="Helical" evidence="1">
    <location>
        <begin position="7"/>
        <end position="25"/>
    </location>
</feature>
<sequence length="198" mass="21489">MTLLRRVGAGVVAAALLGVSMWLTYVTPHLDVRLLDPIPNHGHAGKVVSNRVFSVRVDRVDVARSIVTRTDALDPRKNRRITTSGIFVIVYLGVRSNQKPVGLGRVRLTTRAGLHYAESGRDGLVTKNSGIFEPMLWGNASYVFEIPRDQLKGAHLIVGQSDPLNQLSAEADVDLGIGAAPAGRLLAHPPDDYKLRDA</sequence>
<dbReference type="Proteomes" id="UP001501822">
    <property type="component" value="Unassembled WGS sequence"/>
</dbReference>
<accession>A0ABP3HC60</accession>
<keyword evidence="1" id="KW-1133">Transmembrane helix</keyword>